<accession>A0AB36ZT26</accession>
<gene>
    <name evidence="2" type="ORF">B0F89_12625</name>
</gene>
<dbReference type="AlphaFoldDB" id="A0AB36ZT26"/>
<reference evidence="2 3" key="1">
    <citation type="submission" date="2018-02" db="EMBL/GenBank/DDBJ databases">
        <title>Subsurface microbial communities from deep shales in Ohio and West Virginia, USA.</title>
        <authorList>
            <person name="Wrighton K."/>
        </authorList>
    </citation>
    <scope>NUCLEOTIDE SEQUENCE [LARGE SCALE GENOMIC DNA]</scope>
    <source>
        <strain evidence="2 3">MARC-MIP3H16</strain>
    </source>
</reference>
<evidence type="ECO:0000256" key="1">
    <source>
        <dbReference type="ARBA" id="ARBA00010751"/>
    </source>
</evidence>
<dbReference type="Gene3D" id="3.30.110.70">
    <property type="entry name" value="Hypothetical protein apc22750. Chain B"/>
    <property type="match status" value="1"/>
</dbReference>
<dbReference type="RefSeq" id="WP_104412570.1">
    <property type="nucleotide sequence ID" value="NZ_PTIW01000026.1"/>
</dbReference>
<evidence type="ECO:0000313" key="2">
    <source>
        <dbReference type="EMBL" id="PPK60239.1"/>
    </source>
</evidence>
<dbReference type="PANTHER" id="PTHR34068:SF1">
    <property type="entry name" value="UPF0145 PROTEIN YBJQ"/>
    <property type="match status" value="1"/>
</dbReference>
<dbReference type="EMBL" id="PTIW01000026">
    <property type="protein sequence ID" value="PPK60239.1"/>
    <property type="molecule type" value="Genomic_DNA"/>
</dbReference>
<comment type="similarity">
    <text evidence="1">Belongs to the UPF0145 family.</text>
</comment>
<dbReference type="Pfam" id="PF01906">
    <property type="entry name" value="YbjQ_1"/>
    <property type="match status" value="1"/>
</dbReference>
<dbReference type="PANTHER" id="PTHR34068">
    <property type="entry name" value="UPF0145 PROTEIN YBJQ"/>
    <property type="match status" value="1"/>
</dbReference>
<protein>
    <submittedName>
        <fullName evidence="2">Uncharacterized protein YbjQ (UPF0145 family)</fullName>
    </submittedName>
</protein>
<sequence length="156" mass="17114">MGMCKGCNEVFNTNDMVDGYCKNCSLIDVEDVKRLQSLTKEEKQKIKSQIIVTTESVIDIPIEARITIASTQRVYGINIVKDIFGMIRDIVGGRVDSIETAINNATNEITQELKEKAFLVGGDAVIGLKIEHTYNNANNGSILSVFATGTVVKLNK</sequence>
<proteinExistence type="inferred from homology"/>
<comment type="caution">
    <text evidence="2">The sequence shown here is derived from an EMBL/GenBank/DDBJ whole genome shotgun (WGS) entry which is preliminary data.</text>
</comment>
<dbReference type="InterPro" id="IPR035439">
    <property type="entry name" value="UPF0145_dom_sf"/>
</dbReference>
<name>A0AB36ZT26_9BACT</name>
<dbReference type="InterPro" id="IPR002765">
    <property type="entry name" value="UPF0145_YbjQ-like"/>
</dbReference>
<evidence type="ECO:0000313" key="3">
    <source>
        <dbReference type="Proteomes" id="UP000239861"/>
    </source>
</evidence>
<dbReference type="SUPFAM" id="SSF117782">
    <property type="entry name" value="YbjQ-like"/>
    <property type="match status" value="1"/>
</dbReference>
<dbReference type="Proteomes" id="UP000239861">
    <property type="component" value="Unassembled WGS sequence"/>
</dbReference>
<organism evidence="2 3">
    <name type="scientific">Malaciobacter marinus</name>
    <dbReference type="NCBI Taxonomy" id="505249"/>
    <lineage>
        <taxon>Bacteria</taxon>
        <taxon>Pseudomonadati</taxon>
        <taxon>Campylobacterota</taxon>
        <taxon>Epsilonproteobacteria</taxon>
        <taxon>Campylobacterales</taxon>
        <taxon>Arcobacteraceae</taxon>
        <taxon>Malaciobacter</taxon>
    </lineage>
</organism>